<evidence type="ECO:0000313" key="4">
    <source>
        <dbReference type="Proteomes" id="UP000570514"/>
    </source>
</evidence>
<evidence type="ECO:0000259" key="2">
    <source>
        <dbReference type="Pfam" id="PF03807"/>
    </source>
</evidence>
<evidence type="ECO:0000256" key="1">
    <source>
        <dbReference type="ARBA" id="ARBA00023002"/>
    </source>
</evidence>
<accession>A0A846N2B4</accession>
<organism evidence="3 4">
    <name type="scientific">Rhizomicrobium palustre</name>
    <dbReference type="NCBI Taxonomy" id="189966"/>
    <lineage>
        <taxon>Bacteria</taxon>
        <taxon>Pseudomonadati</taxon>
        <taxon>Pseudomonadota</taxon>
        <taxon>Alphaproteobacteria</taxon>
        <taxon>Micropepsales</taxon>
        <taxon>Micropepsaceae</taxon>
        <taxon>Rhizomicrobium</taxon>
    </lineage>
</organism>
<protein>
    <recommendedName>
        <fullName evidence="2">Pyrroline-5-carboxylate reductase catalytic N-terminal domain-containing protein</fullName>
    </recommendedName>
</protein>
<dbReference type="Gene3D" id="3.40.50.720">
    <property type="entry name" value="NAD(P)-binding Rossmann-like Domain"/>
    <property type="match status" value="1"/>
</dbReference>
<sequence>MRVGIVGAGHIGQSVARVAVKAGHSVLLSNSRGPESISVVALAIGAKAGTVEEAAAFGDIVVLAIPLHAYSSLDARLFDGKIALDTGNYYPNRDGEIGVLETQAITTSQYLARYLPGAQIVKAFNAILAAHILRDVQPAGSPGRRALPIAGDDAAAKSTVSEFVDSIGFDVVDLGPLSESWKIERARPAYCIPLDKVRLETTLAATERDSFVPEGSWRG</sequence>
<dbReference type="SUPFAM" id="SSF51735">
    <property type="entry name" value="NAD(P)-binding Rossmann-fold domains"/>
    <property type="match status" value="1"/>
</dbReference>
<reference evidence="3 4" key="1">
    <citation type="submission" date="2020-03" db="EMBL/GenBank/DDBJ databases">
        <title>Genomic Encyclopedia of Type Strains, Phase IV (KMG-IV): sequencing the most valuable type-strain genomes for metagenomic binning, comparative biology and taxonomic classification.</title>
        <authorList>
            <person name="Goeker M."/>
        </authorList>
    </citation>
    <scope>NUCLEOTIDE SEQUENCE [LARGE SCALE GENOMIC DNA]</scope>
    <source>
        <strain evidence="3 4">DSM 19867</strain>
    </source>
</reference>
<keyword evidence="1" id="KW-0560">Oxidoreductase</keyword>
<feature type="domain" description="Pyrroline-5-carboxylate reductase catalytic N-terminal" evidence="2">
    <location>
        <begin position="2"/>
        <end position="88"/>
    </location>
</feature>
<proteinExistence type="predicted"/>
<dbReference type="PANTHER" id="PTHR14239:SF10">
    <property type="entry name" value="REDUCTASE"/>
    <property type="match status" value="1"/>
</dbReference>
<dbReference type="PANTHER" id="PTHR14239">
    <property type="entry name" value="DUDULIN-RELATED"/>
    <property type="match status" value="1"/>
</dbReference>
<gene>
    <name evidence="3" type="ORF">FHS83_003194</name>
</gene>
<dbReference type="GO" id="GO:0016491">
    <property type="term" value="F:oxidoreductase activity"/>
    <property type="evidence" value="ECO:0007669"/>
    <property type="project" value="UniProtKB-KW"/>
</dbReference>
<dbReference type="InterPro" id="IPR028939">
    <property type="entry name" value="P5C_Rdtase_cat_N"/>
</dbReference>
<keyword evidence="4" id="KW-1185">Reference proteome</keyword>
<dbReference type="RefSeq" id="WP_167083942.1">
    <property type="nucleotide sequence ID" value="NZ_BAAADC010000001.1"/>
</dbReference>
<name>A0A846N2B4_9PROT</name>
<dbReference type="Pfam" id="PF03807">
    <property type="entry name" value="F420_oxidored"/>
    <property type="match status" value="1"/>
</dbReference>
<dbReference type="AlphaFoldDB" id="A0A846N2B4"/>
<evidence type="ECO:0000313" key="3">
    <source>
        <dbReference type="EMBL" id="NIK89876.1"/>
    </source>
</evidence>
<comment type="caution">
    <text evidence="3">The sequence shown here is derived from an EMBL/GenBank/DDBJ whole genome shotgun (WGS) entry which is preliminary data.</text>
</comment>
<dbReference type="InterPro" id="IPR051267">
    <property type="entry name" value="STEAP_metalloreductase"/>
</dbReference>
<dbReference type="InterPro" id="IPR036291">
    <property type="entry name" value="NAD(P)-bd_dom_sf"/>
</dbReference>
<dbReference type="Proteomes" id="UP000570514">
    <property type="component" value="Unassembled WGS sequence"/>
</dbReference>
<dbReference type="EMBL" id="JAASRM010000001">
    <property type="protein sequence ID" value="NIK89876.1"/>
    <property type="molecule type" value="Genomic_DNA"/>
</dbReference>